<comment type="caution">
    <text evidence="1">The sequence shown here is derived from an EMBL/GenBank/DDBJ whole genome shotgun (WGS) entry which is preliminary data.</text>
</comment>
<reference evidence="1" key="1">
    <citation type="submission" date="2023-06" db="EMBL/GenBank/DDBJ databases">
        <title>Conoideocrella luteorostrata (Hypocreales: Clavicipitaceae), a potential biocontrol fungus for elongate hemlock scale in United States Christmas tree production areas.</title>
        <authorList>
            <person name="Barrett H."/>
            <person name="Lovett B."/>
            <person name="Macias A.M."/>
            <person name="Stajich J.E."/>
            <person name="Kasson M.T."/>
        </authorList>
    </citation>
    <scope>NUCLEOTIDE SEQUENCE</scope>
    <source>
        <strain evidence="1">ARSEF 14590</strain>
    </source>
</reference>
<protein>
    <submittedName>
        <fullName evidence="1">Uncharacterized protein</fullName>
    </submittedName>
</protein>
<dbReference type="AlphaFoldDB" id="A0AAJ0FU95"/>
<name>A0AAJ0FU95_9HYPO</name>
<evidence type="ECO:0000313" key="1">
    <source>
        <dbReference type="EMBL" id="KAK2601543.1"/>
    </source>
</evidence>
<evidence type="ECO:0000313" key="2">
    <source>
        <dbReference type="Proteomes" id="UP001251528"/>
    </source>
</evidence>
<dbReference type="Proteomes" id="UP001251528">
    <property type="component" value="Unassembled WGS sequence"/>
</dbReference>
<sequence>MSVTNMRDQNSLIAWCQEHGIPDEAVNELQAIVSSRGTDRAAFCLDICFSYELDQGGSFRHDSSRHATYYVQRREQRVQGNRSTLHNFQQLASPPSLNDFIRSITHIDLVRQSVFTRWQSAGYSANIPNLDRRQGTPFPGQLQHYLYGPYLEVSCQRFECAPADEAYTLLWAKTETGWESTRTPTCCIVEEPEMEVAVMRYIIECMPRSWAEKAPGWLGQLLELVEPEVDLLVGLSMQLWTANNLHMKGWIWRSSHREAAAPSVIQYQMNSILERCIVDLEARFLVLLQAVLQRDFFGYDWSAFVAAVIYLAALERDSWSLTYWLRPQSNVR</sequence>
<gene>
    <name evidence="1" type="ORF">QQS21_004928</name>
</gene>
<organism evidence="1 2">
    <name type="scientific">Conoideocrella luteorostrata</name>
    <dbReference type="NCBI Taxonomy" id="1105319"/>
    <lineage>
        <taxon>Eukaryota</taxon>
        <taxon>Fungi</taxon>
        <taxon>Dikarya</taxon>
        <taxon>Ascomycota</taxon>
        <taxon>Pezizomycotina</taxon>
        <taxon>Sordariomycetes</taxon>
        <taxon>Hypocreomycetidae</taxon>
        <taxon>Hypocreales</taxon>
        <taxon>Clavicipitaceae</taxon>
        <taxon>Conoideocrella</taxon>
    </lineage>
</organism>
<dbReference type="EMBL" id="JASWJB010000076">
    <property type="protein sequence ID" value="KAK2601543.1"/>
    <property type="molecule type" value="Genomic_DNA"/>
</dbReference>
<accession>A0AAJ0FU95</accession>
<proteinExistence type="predicted"/>
<keyword evidence="2" id="KW-1185">Reference proteome</keyword>